<dbReference type="AlphaFoldDB" id="A0A4R2L343"/>
<gene>
    <name evidence="2" type="ORF">EV699_111115</name>
</gene>
<organism evidence="2 3">
    <name type="scientific">Plasticicumulans lactativorans</name>
    <dbReference type="NCBI Taxonomy" id="1133106"/>
    <lineage>
        <taxon>Bacteria</taxon>
        <taxon>Pseudomonadati</taxon>
        <taxon>Pseudomonadota</taxon>
        <taxon>Gammaproteobacteria</taxon>
        <taxon>Candidatus Competibacteraceae</taxon>
        <taxon>Plasticicumulans</taxon>
    </lineage>
</organism>
<dbReference type="EMBL" id="SLWY01000011">
    <property type="protein sequence ID" value="TCO80914.1"/>
    <property type="molecule type" value="Genomic_DNA"/>
</dbReference>
<dbReference type="Proteomes" id="UP000295765">
    <property type="component" value="Unassembled WGS sequence"/>
</dbReference>
<dbReference type="InterPro" id="IPR018968">
    <property type="entry name" value="Phasin"/>
</dbReference>
<comment type="caution">
    <text evidence="2">The sequence shown here is derived from an EMBL/GenBank/DDBJ whole genome shotgun (WGS) entry which is preliminary data.</text>
</comment>
<proteinExistence type="predicted"/>
<reference evidence="2 3" key="1">
    <citation type="submission" date="2019-03" db="EMBL/GenBank/DDBJ databases">
        <title>Genomic Encyclopedia of Type Strains, Phase IV (KMG-IV): sequencing the most valuable type-strain genomes for metagenomic binning, comparative biology and taxonomic classification.</title>
        <authorList>
            <person name="Goeker M."/>
        </authorList>
    </citation>
    <scope>NUCLEOTIDE SEQUENCE [LARGE SCALE GENOMIC DNA]</scope>
    <source>
        <strain evidence="2 3">DSM 25287</strain>
    </source>
</reference>
<evidence type="ECO:0000313" key="3">
    <source>
        <dbReference type="Proteomes" id="UP000295765"/>
    </source>
</evidence>
<dbReference type="NCBIfam" id="TIGR02809">
    <property type="entry name" value="phasin_3"/>
    <property type="match status" value="1"/>
</dbReference>
<dbReference type="InterPro" id="IPR014176">
    <property type="entry name" value="Phasin_subfam-3"/>
</dbReference>
<evidence type="ECO:0000259" key="1">
    <source>
        <dbReference type="Pfam" id="PF09361"/>
    </source>
</evidence>
<evidence type="ECO:0000313" key="2">
    <source>
        <dbReference type="EMBL" id="TCO80914.1"/>
    </source>
</evidence>
<keyword evidence="3" id="KW-1185">Reference proteome</keyword>
<accession>A0A4R2L343</accession>
<sequence length="130" mass="13808">MYNTDLFNEIVAKAQSYLAPATKANKLFVANLEKLVAFQFATAQSYADFALARLQAATDVSDADSLKAFAEAQVSAAETLRQKLVDDAKAFADLSAGFKAEFEALVAEFGVEPAPKAVVKTSRKAIAPAA</sequence>
<feature type="domain" description="Phasin" evidence="1">
    <location>
        <begin position="10"/>
        <end position="107"/>
    </location>
</feature>
<protein>
    <submittedName>
        <fullName evidence="2">Phasin family protein</fullName>
    </submittedName>
</protein>
<name>A0A4R2L343_9GAMM</name>
<dbReference type="RefSeq" id="WP_165904101.1">
    <property type="nucleotide sequence ID" value="NZ_SLWY01000011.1"/>
</dbReference>
<dbReference type="Pfam" id="PF09361">
    <property type="entry name" value="Phasin_2"/>
    <property type="match status" value="1"/>
</dbReference>